<evidence type="ECO:0000256" key="15">
    <source>
        <dbReference type="SAM" id="Phobius"/>
    </source>
</evidence>
<dbReference type="SUPFAM" id="SSF158472">
    <property type="entry name" value="HAMP domain-like"/>
    <property type="match status" value="1"/>
</dbReference>
<dbReference type="AlphaFoldDB" id="A0A1G8XJL8"/>
<dbReference type="EMBL" id="FNFH01000002">
    <property type="protein sequence ID" value="SDJ90676.1"/>
    <property type="molecule type" value="Genomic_DNA"/>
</dbReference>
<proteinExistence type="predicted"/>
<evidence type="ECO:0000256" key="7">
    <source>
        <dbReference type="ARBA" id="ARBA00022692"/>
    </source>
</evidence>
<keyword evidence="13 14" id="KW-0472">Membrane</keyword>
<dbReference type="EC" id="2.7.13.3" evidence="14"/>
<evidence type="ECO:0000259" key="17">
    <source>
        <dbReference type="PROSITE" id="PS50885"/>
    </source>
</evidence>
<dbReference type="RefSeq" id="WP_091509798.1">
    <property type="nucleotide sequence ID" value="NZ_FNFH01000002.1"/>
</dbReference>
<dbReference type="InterPro" id="IPR050482">
    <property type="entry name" value="Sensor_HK_TwoCompSys"/>
</dbReference>
<keyword evidence="9 14" id="KW-0418">Kinase</keyword>
<dbReference type="SMART" id="SM00304">
    <property type="entry name" value="HAMP"/>
    <property type="match status" value="1"/>
</dbReference>
<reference evidence="19" key="1">
    <citation type="submission" date="2016-10" db="EMBL/GenBank/DDBJ databases">
        <authorList>
            <person name="Varghese N."/>
            <person name="Submissions S."/>
        </authorList>
    </citation>
    <scope>NUCLEOTIDE SEQUENCE [LARGE SCALE GENOMIC DNA]</scope>
    <source>
        <strain evidence="19">CGMCC 1.10658</strain>
    </source>
</reference>
<keyword evidence="5" id="KW-0597">Phosphoprotein</keyword>
<feature type="transmembrane region" description="Helical" evidence="15">
    <location>
        <begin position="9"/>
        <end position="34"/>
    </location>
</feature>
<keyword evidence="4 14" id="KW-0997">Cell inner membrane</keyword>
<evidence type="ECO:0000256" key="1">
    <source>
        <dbReference type="ARBA" id="ARBA00000085"/>
    </source>
</evidence>
<dbReference type="Pfam" id="PF07730">
    <property type="entry name" value="HisKA_3"/>
    <property type="match status" value="1"/>
</dbReference>
<dbReference type="Gene3D" id="1.20.5.1930">
    <property type="match status" value="1"/>
</dbReference>
<keyword evidence="6 14" id="KW-0808">Transferase</keyword>
<dbReference type="OrthoDB" id="9811306at2"/>
<dbReference type="InterPro" id="IPR016380">
    <property type="entry name" value="Sig_transdc_His_kin_NarX/NarQ"/>
</dbReference>
<dbReference type="InterPro" id="IPR003594">
    <property type="entry name" value="HATPase_dom"/>
</dbReference>
<evidence type="ECO:0000256" key="12">
    <source>
        <dbReference type="ARBA" id="ARBA00023012"/>
    </source>
</evidence>
<keyword evidence="7 15" id="KW-0812">Transmembrane</keyword>
<dbReference type="PROSITE" id="PS50109">
    <property type="entry name" value="HIS_KIN"/>
    <property type="match status" value="1"/>
</dbReference>
<evidence type="ECO:0000256" key="14">
    <source>
        <dbReference type="PIRNR" id="PIRNR003167"/>
    </source>
</evidence>
<dbReference type="InterPro" id="IPR011712">
    <property type="entry name" value="Sig_transdc_His_kin_sub3_dim/P"/>
</dbReference>
<gene>
    <name evidence="18" type="ORF">SAMN05216212_1122</name>
</gene>
<dbReference type="PANTHER" id="PTHR24421">
    <property type="entry name" value="NITRATE/NITRITE SENSOR PROTEIN NARX-RELATED"/>
    <property type="match status" value="1"/>
</dbReference>
<keyword evidence="8 14" id="KW-0547">Nucleotide-binding</keyword>
<evidence type="ECO:0000256" key="2">
    <source>
        <dbReference type="ARBA" id="ARBA00004429"/>
    </source>
</evidence>
<feature type="domain" description="HAMP" evidence="17">
    <location>
        <begin position="185"/>
        <end position="238"/>
    </location>
</feature>
<evidence type="ECO:0000256" key="8">
    <source>
        <dbReference type="ARBA" id="ARBA00022741"/>
    </source>
</evidence>
<dbReference type="CDD" id="cd06225">
    <property type="entry name" value="HAMP"/>
    <property type="match status" value="1"/>
</dbReference>
<dbReference type="Proteomes" id="UP000199305">
    <property type="component" value="Unassembled WGS sequence"/>
</dbReference>
<evidence type="ECO:0000256" key="5">
    <source>
        <dbReference type="ARBA" id="ARBA00022553"/>
    </source>
</evidence>
<dbReference type="InterPro" id="IPR003660">
    <property type="entry name" value="HAMP_dom"/>
</dbReference>
<dbReference type="Gene3D" id="1.10.8.500">
    <property type="entry name" value="HAMP domain in histidine kinase"/>
    <property type="match status" value="1"/>
</dbReference>
<comment type="catalytic activity">
    <reaction evidence="1 14">
        <text>ATP + protein L-histidine = ADP + protein N-phospho-L-histidine.</text>
        <dbReference type="EC" id="2.7.13.3"/>
    </reaction>
</comment>
<dbReference type="Pfam" id="PF02518">
    <property type="entry name" value="HATPase_c"/>
    <property type="match status" value="1"/>
</dbReference>
<dbReference type="Gene3D" id="3.30.565.10">
    <property type="entry name" value="Histidine kinase-like ATPase, C-terminal domain"/>
    <property type="match status" value="1"/>
</dbReference>
<keyword evidence="11 15" id="KW-1133">Transmembrane helix</keyword>
<dbReference type="Pfam" id="PF13675">
    <property type="entry name" value="PilJ"/>
    <property type="match status" value="1"/>
</dbReference>
<dbReference type="SMART" id="SM00387">
    <property type="entry name" value="HATPase_c"/>
    <property type="match status" value="1"/>
</dbReference>
<accession>A0A1G8XJL8</accession>
<dbReference type="InterPro" id="IPR042295">
    <property type="entry name" value="NarX-like_N_sf"/>
</dbReference>
<dbReference type="STRING" id="658219.SAMN05216212_1122"/>
<evidence type="ECO:0000256" key="9">
    <source>
        <dbReference type="ARBA" id="ARBA00022777"/>
    </source>
</evidence>
<dbReference type="PROSITE" id="PS50885">
    <property type="entry name" value="HAMP"/>
    <property type="match status" value="1"/>
</dbReference>
<sequence length="615" mass="69426">MLNRIRQSIVYRIGTLMLLTVLVALSSMVASYVISDAAENDAAAVNLAGSLRAMNYRLAATAPAGDREATRQVADQVARRLQRVLDISDFVADDSSSAAARYTEVQNHWQQEIRPLVESVAAGQTPMNSFQLARRLEPFIGEVDALVSEYQQIAETKIRLLRVVQLGSLFATVLLVYLSLYILHRSVEQPLQQLTDRSMSIAQGDVDLSPLDIDSEDELGVLARTINYMSDEIHATHRDLERRVQLKTAQLQKSHEALDFQYRLARRIGEGPLQGAELEQWLSEFSRLADLENLDLCLMTPEGEAPYEHLVRGFGNNHCDPGDCQVCVSTCGSTVEGDQRNYRFPLEVDKRNYGVLVCSLPQEEELDEEQQQRLATFADSVTAAIAINEREAQERRVALMDERAIIARELHDSLAQSLSYLKIQVTRLTRANRGEQVDRDQVQEIIAELKEGLDSSYRQLRELLTTFRLQIGQGGLRGILEQAILSYREQHPQLSILLDYRLDEIPLTPHEEIHLLQLVREASQNAVYHSQGDRVEISLLQGVNHSLEVQIRDNGIGISDAPEKRNHFGMSIMQERASNLDGELAIRRRETGGTEVSFTFVPDYARNREVIWQEA</sequence>
<dbReference type="CDD" id="cd16917">
    <property type="entry name" value="HATPase_UhpB-NarQ-NarX-like"/>
    <property type="match status" value="1"/>
</dbReference>
<keyword evidence="3 14" id="KW-1003">Cell membrane</keyword>
<organism evidence="18 19">
    <name type="scientific">Microbulbifer yueqingensis</name>
    <dbReference type="NCBI Taxonomy" id="658219"/>
    <lineage>
        <taxon>Bacteria</taxon>
        <taxon>Pseudomonadati</taxon>
        <taxon>Pseudomonadota</taxon>
        <taxon>Gammaproteobacteria</taxon>
        <taxon>Cellvibrionales</taxon>
        <taxon>Microbulbiferaceae</taxon>
        <taxon>Microbulbifer</taxon>
    </lineage>
</organism>
<dbReference type="Pfam" id="PF00672">
    <property type="entry name" value="HAMP"/>
    <property type="match status" value="1"/>
</dbReference>
<keyword evidence="10 14" id="KW-0067">ATP-binding</keyword>
<name>A0A1G8XJL8_9GAMM</name>
<evidence type="ECO:0000256" key="6">
    <source>
        <dbReference type="ARBA" id="ARBA00022679"/>
    </source>
</evidence>
<feature type="transmembrane region" description="Helical" evidence="15">
    <location>
        <begin position="163"/>
        <end position="183"/>
    </location>
</feature>
<protein>
    <recommendedName>
        <fullName evidence="14">Sensor protein</fullName>
        <ecNumber evidence="14">2.7.13.3</ecNumber>
    </recommendedName>
</protein>
<dbReference type="PANTHER" id="PTHR24421:SF10">
    <property type="entry name" value="NITRATE_NITRITE SENSOR PROTEIN NARQ"/>
    <property type="match status" value="1"/>
</dbReference>
<evidence type="ECO:0000256" key="11">
    <source>
        <dbReference type="ARBA" id="ARBA00022989"/>
    </source>
</evidence>
<keyword evidence="19" id="KW-1185">Reference proteome</keyword>
<feature type="domain" description="Histidine kinase" evidence="16">
    <location>
        <begin position="405"/>
        <end position="604"/>
    </location>
</feature>
<dbReference type="InterPro" id="IPR005467">
    <property type="entry name" value="His_kinase_dom"/>
</dbReference>
<evidence type="ECO:0000259" key="16">
    <source>
        <dbReference type="PROSITE" id="PS50109"/>
    </source>
</evidence>
<dbReference type="CDD" id="cd19408">
    <property type="entry name" value="NarX_NarQ_sensor"/>
    <property type="match status" value="1"/>
</dbReference>
<evidence type="ECO:0000313" key="19">
    <source>
        <dbReference type="Proteomes" id="UP000199305"/>
    </source>
</evidence>
<keyword evidence="12 14" id="KW-0902">Two-component regulatory system</keyword>
<dbReference type="InterPro" id="IPR029095">
    <property type="entry name" value="NarX-like_N"/>
</dbReference>
<comment type="subcellular location">
    <subcellularLocation>
        <location evidence="2">Cell inner membrane</location>
        <topology evidence="2">Multi-pass membrane protein</topology>
    </subcellularLocation>
</comment>
<evidence type="ECO:0000256" key="13">
    <source>
        <dbReference type="ARBA" id="ARBA00023136"/>
    </source>
</evidence>
<dbReference type="GO" id="GO:0000155">
    <property type="term" value="F:phosphorelay sensor kinase activity"/>
    <property type="evidence" value="ECO:0007669"/>
    <property type="project" value="UniProtKB-UniRule"/>
</dbReference>
<evidence type="ECO:0000313" key="18">
    <source>
        <dbReference type="EMBL" id="SDJ90676.1"/>
    </source>
</evidence>
<dbReference type="InterPro" id="IPR036890">
    <property type="entry name" value="HATPase_C_sf"/>
</dbReference>
<dbReference type="SUPFAM" id="SSF55874">
    <property type="entry name" value="ATPase domain of HSP90 chaperone/DNA topoisomerase II/histidine kinase"/>
    <property type="match status" value="1"/>
</dbReference>
<evidence type="ECO:0000256" key="10">
    <source>
        <dbReference type="ARBA" id="ARBA00022840"/>
    </source>
</evidence>
<dbReference type="GO" id="GO:0005886">
    <property type="term" value="C:plasma membrane"/>
    <property type="evidence" value="ECO:0007669"/>
    <property type="project" value="UniProtKB-SubCell"/>
</dbReference>
<dbReference type="GO" id="GO:0046983">
    <property type="term" value="F:protein dimerization activity"/>
    <property type="evidence" value="ECO:0007669"/>
    <property type="project" value="UniProtKB-UniRule"/>
</dbReference>
<evidence type="ECO:0000256" key="3">
    <source>
        <dbReference type="ARBA" id="ARBA00022475"/>
    </source>
</evidence>
<dbReference type="Gene3D" id="1.20.120.960">
    <property type="entry name" value="Histidine kinase NarX, sensor domain"/>
    <property type="match status" value="1"/>
</dbReference>
<dbReference type="GO" id="GO:0005524">
    <property type="term" value="F:ATP binding"/>
    <property type="evidence" value="ECO:0007669"/>
    <property type="project" value="UniProtKB-UniRule"/>
</dbReference>
<dbReference type="PIRSF" id="PIRSF003167">
    <property type="entry name" value="STHK_NarX/NarQ"/>
    <property type="match status" value="1"/>
</dbReference>
<evidence type="ECO:0000256" key="4">
    <source>
        <dbReference type="ARBA" id="ARBA00022519"/>
    </source>
</evidence>